<evidence type="ECO:0000313" key="6">
    <source>
        <dbReference type="Proteomes" id="UP001348149"/>
    </source>
</evidence>
<evidence type="ECO:0000259" key="4">
    <source>
        <dbReference type="Pfam" id="PF00881"/>
    </source>
</evidence>
<proteinExistence type="predicted"/>
<name>A0ABU6HHH5_9RHOB</name>
<dbReference type="SUPFAM" id="SSF55469">
    <property type="entry name" value="FMN-dependent nitroreductase-like"/>
    <property type="match status" value="1"/>
</dbReference>
<dbReference type="InterPro" id="IPR029479">
    <property type="entry name" value="Nitroreductase"/>
</dbReference>
<evidence type="ECO:0000256" key="2">
    <source>
        <dbReference type="ARBA" id="ARBA00022643"/>
    </source>
</evidence>
<evidence type="ECO:0000256" key="3">
    <source>
        <dbReference type="ARBA" id="ARBA00023002"/>
    </source>
</evidence>
<keyword evidence="1" id="KW-0285">Flavoprotein</keyword>
<protein>
    <submittedName>
        <fullName evidence="5">Nitroreductase</fullName>
    </submittedName>
</protein>
<comment type="caution">
    <text evidence="5">The sequence shown here is derived from an EMBL/GenBank/DDBJ whole genome shotgun (WGS) entry which is preliminary data.</text>
</comment>
<dbReference type="Proteomes" id="UP001348149">
    <property type="component" value="Unassembled WGS sequence"/>
</dbReference>
<dbReference type="InterPro" id="IPR000415">
    <property type="entry name" value="Nitroreductase-like"/>
</dbReference>
<keyword evidence="6" id="KW-1185">Reference proteome</keyword>
<keyword evidence="2" id="KW-0288">FMN</keyword>
<sequence>MTDFDTLTAILTRRASCRGFRPDPVPQAEIAAVLSSAQHVPSWCNSQPWQVIACGAEQTDRLRSAFYDHASKAAHASDIPFPSGYDGACRDRRRDCGWQLYEAVGVTKGDREGSARQMMENFRFFGAPNFLLITTPKILGPYGVLDCGAFVTAVLLGLEARGLAGIAMASVAGFSPFLRDWFGIAEDRDILCGIALGYRDEDHPANGFRTTRAGLSDVVDWR</sequence>
<dbReference type="InterPro" id="IPR050627">
    <property type="entry name" value="Nitroreductase/BluB"/>
</dbReference>
<organism evidence="5 6">
    <name type="scientific">Mesobacterium hydrothermale</name>
    <dbReference type="NCBI Taxonomy" id="3111907"/>
    <lineage>
        <taxon>Bacteria</taxon>
        <taxon>Pseudomonadati</taxon>
        <taxon>Pseudomonadota</taxon>
        <taxon>Alphaproteobacteria</taxon>
        <taxon>Rhodobacterales</taxon>
        <taxon>Roseobacteraceae</taxon>
        <taxon>Mesobacterium</taxon>
    </lineage>
</organism>
<accession>A0ABU6HHH5</accession>
<evidence type="ECO:0000256" key="1">
    <source>
        <dbReference type="ARBA" id="ARBA00022630"/>
    </source>
</evidence>
<feature type="domain" description="Nitroreductase" evidence="4">
    <location>
        <begin position="12"/>
        <end position="198"/>
    </location>
</feature>
<evidence type="ECO:0000313" key="5">
    <source>
        <dbReference type="EMBL" id="MEC3861862.1"/>
    </source>
</evidence>
<dbReference type="CDD" id="cd02136">
    <property type="entry name" value="PnbA_NfnB-like"/>
    <property type="match status" value="1"/>
</dbReference>
<dbReference type="PANTHER" id="PTHR23026:SF90">
    <property type="entry name" value="IODOTYROSINE DEIODINASE 1"/>
    <property type="match status" value="1"/>
</dbReference>
<dbReference type="PANTHER" id="PTHR23026">
    <property type="entry name" value="NADPH NITROREDUCTASE"/>
    <property type="match status" value="1"/>
</dbReference>
<gene>
    <name evidence="5" type="ORF">VK792_11250</name>
</gene>
<dbReference type="Pfam" id="PF00881">
    <property type="entry name" value="Nitroreductase"/>
    <property type="match status" value="1"/>
</dbReference>
<dbReference type="Gene3D" id="3.40.109.10">
    <property type="entry name" value="NADH Oxidase"/>
    <property type="match status" value="1"/>
</dbReference>
<dbReference type="EMBL" id="JAYLLH010000013">
    <property type="protein sequence ID" value="MEC3861862.1"/>
    <property type="molecule type" value="Genomic_DNA"/>
</dbReference>
<reference evidence="5 6" key="1">
    <citation type="submission" date="2024-01" db="EMBL/GenBank/DDBJ databases">
        <title>Mesobacterium rodlantinim sp. nov., isolated from shallow sea hydrothermal systems off Kueishantao Island.</title>
        <authorList>
            <person name="Su Z."/>
            <person name="Tang K."/>
        </authorList>
    </citation>
    <scope>NUCLEOTIDE SEQUENCE [LARGE SCALE GENOMIC DNA]</scope>
    <source>
        <strain evidence="5 6">TK19101</strain>
    </source>
</reference>
<keyword evidence="3" id="KW-0560">Oxidoreductase</keyword>
<dbReference type="RefSeq" id="WP_326297586.1">
    <property type="nucleotide sequence ID" value="NZ_JAYLLH010000013.1"/>
</dbReference>